<protein>
    <submittedName>
        <fullName evidence="1">Uncharacterized protein</fullName>
    </submittedName>
</protein>
<dbReference type="Proteomes" id="UP000826014">
    <property type="component" value="Chromosome"/>
</dbReference>
<gene>
    <name evidence="1" type="ORF">RHABOEDO_000062</name>
</gene>
<dbReference type="RefSeq" id="WP_194845843.1">
    <property type="nucleotide sequence ID" value="NZ_CP075587.1"/>
</dbReference>
<reference evidence="1 2" key="1">
    <citation type="journal article" date="2022" name="bioRxiv">
        <title>Ecology and evolution of chlamydial symbionts of arthropods.</title>
        <authorList>
            <person name="Halter T."/>
            <person name="Koestlbacher S."/>
            <person name="Collingro A."/>
            <person name="Sixt B.S."/>
            <person name="Toenshoff E.R."/>
            <person name="Hendrickx F."/>
            <person name="Kostanjsek R."/>
            <person name="Horn M."/>
        </authorList>
    </citation>
    <scope>NUCLEOTIDE SEQUENCE [LARGE SCALE GENOMIC DNA]</scope>
    <source>
        <strain evidence="1">W744xW776</strain>
    </source>
</reference>
<sequence length="84" mass="9308">MKDLAENNLVRFKNISKKKEAIYANFKVTGVRSGVNFSASISVDISAAEVHAGDVLEKIIEECARIGVKEFKRAEFQFEGLTSI</sequence>
<organism evidence="1 2">
    <name type="scientific">Candidatus Rhabdochlamydia oedothoracis</name>
    <dbReference type="NCBI Taxonomy" id="2720720"/>
    <lineage>
        <taxon>Bacteria</taxon>
        <taxon>Pseudomonadati</taxon>
        <taxon>Chlamydiota</taxon>
        <taxon>Chlamydiia</taxon>
        <taxon>Parachlamydiales</taxon>
        <taxon>Candidatus Rhabdochlamydiaceae</taxon>
        <taxon>Candidatus Rhabdochlamydia</taxon>
    </lineage>
</organism>
<evidence type="ECO:0000313" key="1">
    <source>
        <dbReference type="EMBL" id="QYF47985.1"/>
    </source>
</evidence>
<accession>A0ABX8UYE6</accession>
<proteinExistence type="predicted"/>
<evidence type="ECO:0000313" key="2">
    <source>
        <dbReference type="Proteomes" id="UP000826014"/>
    </source>
</evidence>
<keyword evidence="2" id="KW-1185">Reference proteome</keyword>
<name>A0ABX8UYE6_9BACT</name>
<dbReference type="EMBL" id="CP075587">
    <property type="protein sequence ID" value="QYF47985.1"/>
    <property type="molecule type" value="Genomic_DNA"/>
</dbReference>